<organism evidence="4 5">
    <name type="scientific">Candidatus Taylorbacteria bacterium RIFCSPHIGHO2_02_FULL_43_32b</name>
    <dbReference type="NCBI Taxonomy" id="1802306"/>
    <lineage>
        <taxon>Bacteria</taxon>
        <taxon>Candidatus Tayloriibacteriota</taxon>
    </lineage>
</organism>
<dbReference type="SUPFAM" id="SSF53448">
    <property type="entry name" value="Nucleotide-diphospho-sugar transferases"/>
    <property type="match status" value="1"/>
</dbReference>
<sequence length="228" mass="25636">MQAVILAAGRGTRMNHLTNETPKPMFKVAGKNLIEHKLDAMPPEIDEVIIVVGYLGDKIKDYFGSQHKGRKISYVRQGDLKGTGSALWLVQSLLKDRFIVMMGDDIYREEDIKRCLDNSWSILVQKSDDAKIGAKVIVGSRGEIRDILEKTPVKVGDFNNAGMYVLGKEIFDYPLVQIQNGEYGLPQTMLKAAKDFEIKIVETSNWYQITSPEDVERVDKILMAQASV</sequence>
<dbReference type="InterPro" id="IPR050065">
    <property type="entry name" value="GlmU-like"/>
</dbReference>
<keyword evidence="1" id="KW-0808">Transferase</keyword>
<keyword evidence="2" id="KW-0548">Nucleotidyltransferase</keyword>
<dbReference type="PANTHER" id="PTHR43584:SF8">
    <property type="entry name" value="N-ACETYLMURAMATE ALPHA-1-PHOSPHATE URIDYLYLTRANSFERASE"/>
    <property type="match status" value="1"/>
</dbReference>
<evidence type="ECO:0000313" key="5">
    <source>
        <dbReference type="Proteomes" id="UP000177130"/>
    </source>
</evidence>
<evidence type="ECO:0000313" key="4">
    <source>
        <dbReference type="EMBL" id="OHA22449.1"/>
    </source>
</evidence>
<protein>
    <recommendedName>
        <fullName evidence="3">Nucleotidyl transferase domain-containing protein</fullName>
    </recommendedName>
</protein>
<dbReference type="InterPro" id="IPR005835">
    <property type="entry name" value="NTP_transferase_dom"/>
</dbReference>
<dbReference type="Proteomes" id="UP000177130">
    <property type="component" value="Unassembled WGS sequence"/>
</dbReference>
<dbReference type="Gene3D" id="3.90.550.10">
    <property type="entry name" value="Spore Coat Polysaccharide Biosynthesis Protein SpsA, Chain A"/>
    <property type="match status" value="1"/>
</dbReference>
<dbReference type="EMBL" id="MHRK01000053">
    <property type="protein sequence ID" value="OHA22449.1"/>
    <property type="molecule type" value="Genomic_DNA"/>
</dbReference>
<gene>
    <name evidence="4" type="ORF">A3C72_03415</name>
</gene>
<dbReference type="PANTHER" id="PTHR43584">
    <property type="entry name" value="NUCLEOTIDYL TRANSFERASE"/>
    <property type="match status" value="1"/>
</dbReference>
<dbReference type="GO" id="GO:0016779">
    <property type="term" value="F:nucleotidyltransferase activity"/>
    <property type="evidence" value="ECO:0007669"/>
    <property type="project" value="UniProtKB-KW"/>
</dbReference>
<dbReference type="Pfam" id="PF00483">
    <property type="entry name" value="NTP_transferase"/>
    <property type="match status" value="1"/>
</dbReference>
<evidence type="ECO:0000259" key="3">
    <source>
        <dbReference type="Pfam" id="PF00483"/>
    </source>
</evidence>
<comment type="caution">
    <text evidence="4">The sequence shown here is derived from an EMBL/GenBank/DDBJ whole genome shotgun (WGS) entry which is preliminary data.</text>
</comment>
<dbReference type="CDD" id="cd04181">
    <property type="entry name" value="NTP_transferase"/>
    <property type="match status" value="1"/>
</dbReference>
<dbReference type="STRING" id="1802306.A3C72_03415"/>
<proteinExistence type="predicted"/>
<dbReference type="AlphaFoldDB" id="A0A1G2MH09"/>
<evidence type="ECO:0000256" key="2">
    <source>
        <dbReference type="ARBA" id="ARBA00022695"/>
    </source>
</evidence>
<dbReference type="InterPro" id="IPR029044">
    <property type="entry name" value="Nucleotide-diphossugar_trans"/>
</dbReference>
<accession>A0A1G2MH09</accession>
<reference evidence="4 5" key="1">
    <citation type="journal article" date="2016" name="Nat. Commun.">
        <title>Thousands of microbial genomes shed light on interconnected biogeochemical processes in an aquifer system.</title>
        <authorList>
            <person name="Anantharaman K."/>
            <person name="Brown C.T."/>
            <person name="Hug L.A."/>
            <person name="Sharon I."/>
            <person name="Castelle C.J."/>
            <person name="Probst A.J."/>
            <person name="Thomas B.C."/>
            <person name="Singh A."/>
            <person name="Wilkins M.J."/>
            <person name="Karaoz U."/>
            <person name="Brodie E.L."/>
            <person name="Williams K.H."/>
            <person name="Hubbard S.S."/>
            <person name="Banfield J.F."/>
        </authorList>
    </citation>
    <scope>NUCLEOTIDE SEQUENCE [LARGE SCALE GENOMIC DNA]</scope>
</reference>
<name>A0A1G2MH09_9BACT</name>
<feature type="domain" description="Nucleotidyl transferase" evidence="3">
    <location>
        <begin position="3"/>
        <end position="180"/>
    </location>
</feature>
<evidence type="ECO:0000256" key="1">
    <source>
        <dbReference type="ARBA" id="ARBA00022679"/>
    </source>
</evidence>